<feature type="compositionally biased region" description="Polar residues" evidence="1">
    <location>
        <begin position="16"/>
        <end position="33"/>
    </location>
</feature>
<dbReference type="AlphaFoldDB" id="A0A915E5P2"/>
<protein>
    <submittedName>
        <fullName evidence="3">Uncharacterized protein</fullName>
    </submittedName>
</protein>
<feature type="region of interest" description="Disordered" evidence="1">
    <location>
        <begin position="1"/>
        <end position="33"/>
    </location>
</feature>
<evidence type="ECO:0000313" key="2">
    <source>
        <dbReference type="Proteomes" id="UP000887574"/>
    </source>
</evidence>
<accession>A0A915E5P2</accession>
<dbReference type="Proteomes" id="UP000887574">
    <property type="component" value="Unplaced"/>
</dbReference>
<evidence type="ECO:0000313" key="3">
    <source>
        <dbReference type="WBParaSite" id="jg26045"/>
    </source>
</evidence>
<feature type="compositionally biased region" description="Low complexity" evidence="1">
    <location>
        <begin position="1"/>
        <end position="13"/>
    </location>
</feature>
<proteinExistence type="predicted"/>
<dbReference type="WBParaSite" id="jg26045">
    <property type="protein sequence ID" value="jg26045"/>
    <property type="gene ID" value="jg26045"/>
</dbReference>
<organism evidence="2 3">
    <name type="scientific">Ditylenchus dipsaci</name>
    <dbReference type="NCBI Taxonomy" id="166011"/>
    <lineage>
        <taxon>Eukaryota</taxon>
        <taxon>Metazoa</taxon>
        <taxon>Ecdysozoa</taxon>
        <taxon>Nematoda</taxon>
        <taxon>Chromadorea</taxon>
        <taxon>Rhabditida</taxon>
        <taxon>Tylenchina</taxon>
        <taxon>Tylenchomorpha</taxon>
        <taxon>Sphaerularioidea</taxon>
        <taxon>Anguinidae</taxon>
        <taxon>Anguininae</taxon>
        <taxon>Ditylenchus</taxon>
    </lineage>
</organism>
<name>A0A915E5P2_9BILA</name>
<keyword evidence="2" id="KW-1185">Reference proteome</keyword>
<evidence type="ECO:0000256" key="1">
    <source>
        <dbReference type="SAM" id="MobiDB-lite"/>
    </source>
</evidence>
<reference evidence="3" key="1">
    <citation type="submission" date="2022-11" db="UniProtKB">
        <authorList>
            <consortium name="WormBaseParasite"/>
        </authorList>
    </citation>
    <scope>IDENTIFICATION</scope>
</reference>
<sequence length="89" mass="9537">MSCSSILSIISPIKKTPTNGPKTSSPKFLLPSSMTPGQHIKRTIIANTNPSTPMTPVLCSSKRRLRNMEINGVPAVASGTPTAIKAWKY</sequence>